<feature type="region of interest" description="Disordered" evidence="1">
    <location>
        <begin position="55"/>
        <end position="109"/>
    </location>
</feature>
<keyword evidence="2" id="KW-0472">Membrane</keyword>
<feature type="compositionally biased region" description="Low complexity" evidence="1">
    <location>
        <begin position="57"/>
        <end position="75"/>
    </location>
</feature>
<keyword evidence="2" id="KW-1133">Transmembrane helix</keyword>
<comment type="caution">
    <text evidence="3">The sequence shown here is derived from an EMBL/GenBank/DDBJ whole genome shotgun (WGS) entry which is preliminary data.</text>
</comment>
<evidence type="ECO:0000256" key="1">
    <source>
        <dbReference type="SAM" id="MobiDB-lite"/>
    </source>
</evidence>
<dbReference type="EMBL" id="CAIZ01000118">
    <property type="protein sequence ID" value="CCH70031.1"/>
    <property type="molecule type" value="Genomic_DNA"/>
</dbReference>
<dbReference type="STRING" id="1193181.BN10_490001"/>
<evidence type="ECO:0000313" key="3">
    <source>
        <dbReference type="EMBL" id="CCH70031.1"/>
    </source>
</evidence>
<dbReference type="OrthoDB" id="9786339at2"/>
<dbReference type="SUPFAM" id="SSF49785">
    <property type="entry name" value="Galactose-binding domain-like"/>
    <property type="match status" value="1"/>
</dbReference>
<dbReference type="eggNOG" id="COG0515">
    <property type="taxonomic scope" value="Bacteria"/>
</dbReference>
<name>N0E2L9_9MICO</name>
<proteinExistence type="predicted"/>
<dbReference type="HOGENOM" id="CLU_1250123_0_0_11"/>
<sequence length="221" mass="22554">MDADAPAPLVPTDPLTKDESKVALSIVAAFVLMALVVGIMGVSKIGSQTNFDLSVGSGKTAKPSASPSATAAEPAGPQPLAILSADGFDPDGDGKENGQSAPKVFDGDPNTAWMSEGYKTPNLGGLKPGVGVIIDLGPNVTPKHVDLTLGAPASLEIYVAADRSLTNATKVAEATDANGAFGFDLPPDQTAGKQYLIVWFTNLSQVDGFYRAVLGEVSVLG</sequence>
<accession>N0E2L9</accession>
<keyword evidence="4" id="KW-1185">Reference proteome</keyword>
<dbReference type="Proteomes" id="UP000013167">
    <property type="component" value="Unassembled WGS sequence"/>
</dbReference>
<keyword evidence="2" id="KW-0812">Transmembrane</keyword>
<evidence type="ECO:0000256" key="2">
    <source>
        <dbReference type="SAM" id="Phobius"/>
    </source>
</evidence>
<organism evidence="3 4">
    <name type="scientific">Phycicoccus elongatus Lp2</name>
    <dbReference type="NCBI Taxonomy" id="1193181"/>
    <lineage>
        <taxon>Bacteria</taxon>
        <taxon>Bacillati</taxon>
        <taxon>Actinomycetota</taxon>
        <taxon>Actinomycetes</taxon>
        <taxon>Micrococcales</taxon>
        <taxon>Intrasporangiaceae</taxon>
        <taxon>Phycicoccus</taxon>
    </lineage>
</organism>
<protein>
    <submittedName>
        <fullName evidence="3">Uncharacterized protein</fullName>
    </submittedName>
</protein>
<evidence type="ECO:0000313" key="4">
    <source>
        <dbReference type="Proteomes" id="UP000013167"/>
    </source>
</evidence>
<dbReference type="Gene3D" id="2.60.120.260">
    <property type="entry name" value="Galactose-binding domain-like"/>
    <property type="match status" value="1"/>
</dbReference>
<gene>
    <name evidence="3" type="ORF">BN10_490001</name>
</gene>
<reference evidence="3 4" key="1">
    <citation type="journal article" date="2013" name="ISME J.">
        <title>A metabolic model for members of the genus Tetrasphaera involved in enhanced biological phosphorus removal.</title>
        <authorList>
            <person name="Kristiansen R."/>
            <person name="Nguyen H.T.T."/>
            <person name="Saunders A.M."/>
            <person name="Nielsen J.L."/>
            <person name="Wimmer R."/>
            <person name="Le V.Q."/>
            <person name="McIlroy S.J."/>
            <person name="Petrovski S."/>
            <person name="Seviour R.J."/>
            <person name="Calteau A."/>
            <person name="Nielsen K.L."/>
            <person name="Nielsen P.H."/>
        </authorList>
    </citation>
    <scope>NUCLEOTIDE SEQUENCE [LARGE SCALE GENOMIC DNA]</scope>
    <source>
        <strain evidence="3 4">Lp2</strain>
    </source>
</reference>
<feature type="transmembrane region" description="Helical" evidence="2">
    <location>
        <begin position="22"/>
        <end position="42"/>
    </location>
</feature>
<dbReference type="AlphaFoldDB" id="N0E2L9"/>
<dbReference type="InterPro" id="IPR008979">
    <property type="entry name" value="Galactose-bd-like_sf"/>
</dbReference>